<dbReference type="InterPro" id="IPR010255">
    <property type="entry name" value="Haem_peroxidase_sf"/>
</dbReference>
<comment type="caution">
    <text evidence="13">The sequence shown here is derived from an EMBL/GenBank/DDBJ whole genome shotgun (WGS) entry which is preliminary data.</text>
</comment>
<dbReference type="Proteomes" id="UP000436088">
    <property type="component" value="Unassembled WGS sequence"/>
</dbReference>
<dbReference type="GO" id="GO:0140825">
    <property type="term" value="F:lactoperoxidase activity"/>
    <property type="evidence" value="ECO:0007669"/>
    <property type="project" value="UniProtKB-EC"/>
</dbReference>
<keyword evidence="7" id="KW-0560">Oxidoreductase</keyword>
<gene>
    <name evidence="13" type="ORF">F3Y22_tig00117047pilonHSYRG00092</name>
</gene>
<dbReference type="Pfam" id="PF00141">
    <property type="entry name" value="peroxidase"/>
    <property type="match status" value="1"/>
</dbReference>
<evidence type="ECO:0000256" key="3">
    <source>
        <dbReference type="ARBA" id="ARBA00012313"/>
    </source>
</evidence>
<dbReference type="GO" id="GO:0046872">
    <property type="term" value="F:metal ion binding"/>
    <property type="evidence" value="ECO:0007669"/>
    <property type="project" value="UniProtKB-KW"/>
</dbReference>
<dbReference type="SUPFAM" id="SSF48113">
    <property type="entry name" value="Heme-dependent peroxidases"/>
    <property type="match status" value="1"/>
</dbReference>
<evidence type="ECO:0000256" key="7">
    <source>
        <dbReference type="ARBA" id="ARBA00023002"/>
    </source>
</evidence>
<dbReference type="GO" id="GO:0006979">
    <property type="term" value="P:response to oxidative stress"/>
    <property type="evidence" value="ECO:0007669"/>
    <property type="project" value="InterPro"/>
</dbReference>
<dbReference type="EC" id="1.11.1.7" evidence="3"/>
<dbReference type="InterPro" id="IPR000823">
    <property type="entry name" value="Peroxidase_pln"/>
</dbReference>
<evidence type="ECO:0000256" key="9">
    <source>
        <dbReference type="PIRSR" id="PIRSR600823-3"/>
    </source>
</evidence>
<comment type="cofactor">
    <cofactor evidence="9">
        <name>Ca(2+)</name>
        <dbReference type="ChEBI" id="CHEBI:29108"/>
    </cofactor>
    <text evidence="9">Binds 2 calcium ions per subunit.</text>
</comment>
<dbReference type="GO" id="GO:0020037">
    <property type="term" value="F:heme binding"/>
    <property type="evidence" value="ECO:0007669"/>
    <property type="project" value="InterPro"/>
</dbReference>
<evidence type="ECO:0000313" key="13">
    <source>
        <dbReference type="EMBL" id="KAE8654736.1"/>
    </source>
</evidence>
<keyword evidence="10" id="KW-1015">Disulfide bond</keyword>
<sequence length="165" mass="18535">MVAYTNSNAKAICSAVRTAIARERRMAASLIRFHFHDCFVQPILDSEARKKRFDHHKHECSYKPASSFYSQFQSLIDLFGGKGLSAKDMVALSGSPTIGQAQCITFRGRIYNNASDIDAGFASTRRRRCPANLGYGDGNMAAMDLVTPNSFDNNYYKNLMKRRVF</sequence>
<dbReference type="PANTHER" id="PTHR31388:SF115">
    <property type="entry name" value="PEROXIDASE 5"/>
    <property type="match status" value="1"/>
</dbReference>
<dbReference type="PRINTS" id="PR00458">
    <property type="entry name" value="PEROXIDASE"/>
</dbReference>
<dbReference type="InterPro" id="IPR002016">
    <property type="entry name" value="Haem_peroxidase"/>
</dbReference>
<dbReference type="AlphaFoldDB" id="A0A6A2WYG1"/>
<comment type="cofactor">
    <cofactor evidence="2">
        <name>heme b</name>
        <dbReference type="ChEBI" id="CHEBI:60344"/>
    </cofactor>
</comment>
<dbReference type="Gene3D" id="1.10.420.10">
    <property type="entry name" value="Peroxidase, domain 2"/>
    <property type="match status" value="1"/>
</dbReference>
<organism evidence="13 14">
    <name type="scientific">Hibiscus syriacus</name>
    <name type="common">Rose of Sharon</name>
    <dbReference type="NCBI Taxonomy" id="106335"/>
    <lineage>
        <taxon>Eukaryota</taxon>
        <taxon>Viridiplantae</taxon>
        <taxon>Streptophyta</taxon>
        <taxon>Embryophyta</taxon>
        <taxon>Tracheophyta</taxon>
        <taxon>Spermatophyta</taxon>
        <taxon>Magnoliopsida</taxon>
        <taxon>eudicotyledons</taxon>
        <taxon>Gunneridae</taxon>
        <taxon>Pentapetalae</taxon>
        <taxon>rosids</taxon>
        <taxon>malvids</taxon>
        <taxon>Malvales</taxon>
        <taxon>Malvaceae</taxon>
        <taxon>Malvoideae</taxon>
        <taxon>Hibiscus</taxon>
    </lineage>
</organism>
<reference evidence="13" key="1">
    <citation type="submission" date="2019-09" db="EMBL/GenBank/DDBJ databases">
        <title>Draft genome information of white flower Hibiscus syriacus.</title>
        <authorList>
            <person name="Kim Y.-M."/>
        </authorList>
    </citation>
    <scope>NUCLEOTIDE SEQUENCE [LARGE SCALE GENOMIC DNA]</scope>
    <source>
        <strain evidence="13">YM2019G1</strain>
    </source>
</reference>
<protein>
    <recommendedName>
        <fullName evidence="3">peroxidase</fullName>
        <ecNumber evidence="3">1.11.1.7</ecNumber>
    </recommendedName>
</protein>
<evidence type="ECO:0000256" key="11">
    <source>
        <dbReference type="RuleBase" id="RU004241"/>
    </source>
</evidence>
<dbReference type="Gene3D" id="1.10.520.10">
    <property type="match status" value="1"/>
</dbReference>
<dbReference type="PANTHER" id="PTHR31388">
    <property type="entry name" value="PEROXIDASE 72-RELATED"/>
    <property type="match status" value="1"/>
</dbReference>
<evidence type="ECO:0000256" key="2">
    <source>
        <dbReference type="ARBA" id="ARBA00001970"/>
    </source>
</evidence>
<dbReference type="EMBL" id="VEPZ02001786">
    <property type="protein sequence ID" value="KAE8654736.1"/>
    <property type="molecule type" value="Genomic_DNA"/>
</dbReference>
<feature type="binding site" evidence="9">
    <location>
        <position position="144"/>
    </location>
    <ligand>
        <name>Ca(2+)</name>
        <dbReference type="ChEBI" id="CHEBI:29108"/>
        <label>2</label>
    </ligand>
</feature>
<keyword evidence="5" id="KW-0349">Heme</keyword>
<keyword evidence="6 9" id="KW-0479">Metal-binding</keyword>
<evidence type="ECO:0000256" key="10">
    <source>
        <dbReference type="PIRSR" id="PIRSR600823-5"/>
    </source>
</evidence>
<proteinExistence type="inferred from homology"/>
<feature type="disulfide bond" evidence="10">
    <location>
        <begin position="103"/>
        <end position="129"/>
    </location>
</feature>
<feature type="binding site" evidence="9">
    <location>
        <position position="147"/>
    </location>
    <ligand>
        <name>Ca(2+)</name>
        <dbReference type="ChEBI" id="CHEBI:29108"/>
        <label>2</label>
    </ligand>
</feature>
<feature type="binding site" evidence="9">
    <location>
        <position position="152"/>
    </location>
    <ligand>
        <name>Ca(2+)</name>
        <dbReference type="ChEBI" id="CHEBI:29108"/>
        <label>2</label>
    </ligand>
</feature>
<evidence type="ECO:0000256" key="6">
    <source>
        <dbReference type="ARBA" id="ARBA00022723"/>
    </source>
</evidence>
<comment type="catalytic activity">
    <reaction evidence="1">
        <text>2 a phenolic donor + H2O2 = 2 a phenolic radical donor + 2 H2O</text>
        <dbReference type="Rhea" id="RHEA:56136"/>
        <dbReference type="ChEBI" id="CHEBI:15377"/>
        <dbReference type="ChEBI" id="CHEBI:16240"/>
        <dbReference type="ChEBI" id="CHEBI:139520"/>
        <dbReference type="ChEBI" id="CHEBI:139521"/>
        <dbReference type="EC" id="1.11.1.7"/>
    </reaction>
</comment>
<evidence type="ECO:0000256" key="4">
    <source>
        <dbReference type="ARBA" id="ARBA00022559"/>
    </source>
</evidence>
<evidence type="ECO:0000256" key="5">
    <source>
        <dbReference type="ARBA" id="ARBA00022617"/>
    </source>
</evidence>
<name>A0A6A2WYG1_HIBSY</name>
<keyword evidence="14" id="KW-1185">Reference proteome</keyword>
<evidence type="ECO:0000256" key="8">
    <source>
        <dbReference type="ARBA" id="ARBA00023004"/>
    </source>
</evidence>
<comment type="similarity">
    <text evidence="11">Belongs to the peroxidase family.</text>
</comment>
<keyword evidence="9" id="KW-0106">Calcium</keyword>
<keyword evidence="8" id="KW-0408">Iron</keyword>
<evidence type="ECO:0000256" key="1">
    <source>
        <dbReference type="ARBA" id="ARBA00000189"/>
    </source>
</evidence>
<dbReference type="PROSITE" id="PS50873">
    <property type="entry name" value="PEROXIDASE_4"/>
    <property type="match status" value="1"/>
</dbReference>
<keyword evidence="4 13" id="KW-0575">Peroxidase</keyword>
<feature type="binding site" evidence="9">
    <location>
        <position position="97"/>
    </location>
    <ligand>
        <name>Ca(2+)</name>
        <dbReference type="ChEBI" id="CHEBI:29108"/>
        <label>2</label>
    </ligand>
</feature>
<evidence type="ECO:0000313" key="14">
    <source>
        <dbReference type="Proteomes" id="UP000436088"/>
    </source>
</evidence>
<feature type="domain" description="Plant heme peroxidase family profile" evidence="12">
    <location>
        <begin position="13"/>
        <end position="165"/>
    </location>
</feature>
<accession>A0A6A2WYG1</accession>
<evidence type="ECO:0000259" key="12">
    <source>
        <dbReference type="PROSITE" id="PS50873"/>
    </source>
</evidence>